<keyword evidence="2" id="KW-1185">Reference proteome</keyword>
<reference evidence="1 2" key="1">
    <citation type="journal article" date="2018" name="Front. Plant Sci.">
        <title>Red Clover (Trifolium pratense) and Zigzag Clover (T. medium) - A Picture of Genomic Similarities and Differences.</title>
        <authorList>
            <person name="Dluhosova J."/>
            <person name="Istvanek J."/>
            <person name="Nedelnik J."/>
            <person name="Repkova J."/>
        </authorList>
    </citation>
    <scope>NUCLEOTIDE SEQUENCE [LARGE SCALE GENOMIC DNA]</scope>
    <source>
        <strain evidence="2">cv. 10/8</strain>
        <tissue evidence="1">Leaf</tissue>
    </source>
</reference>
<organism evidence="1 2">
    <name type="scientific">Trifolium medium</name>
    <dbReference type="NCBI Taxonomy" id="97028"/>
    <lineage>
        <taxon>Eukaryota</taxon>
        <taxon>Viridiplantae</taxon>
        <taxon>Streptophyta</taxon>
        <taxon>Embryophyta</taxon>
        <taxon>Tracheophyta</taxon>
        <taxon>Spermatophyta</taxon>
        <taxon>Magnoliopsida</taxon>
        <taxon>eudicotyledons</taxon>
        <taxon>Gunneridae</taxon>
        <taxon>Pentapetalae</taxon>
        <taxon>rosids</taxon>
        <taxon>fabids</taxon>
        <taxon>Fabales</taxon>
        <taxon>Fabaceae</taxon>
        <taxon>Papilionoideae</taxon>
        <taxon>50 kb inversion clade</taxon>
        <taxon>NPAAA clade</taxon>
        <taxon>Hologalegina</taxon>
        <taxon>IRL clade</taxon>
        <taxon>Trifolieae</taxon>
        <taxon>Trifolium</taxon>
    </lineage>
</organism>
<name>A0A392SCN3_9FABA</name>
<dbReference type="AlphaFoldDB" id="A0A392SCN3"/>
<evidence type="ECO:0000313" key="1">
    <source>
        <dbReference type="EMBL" id="MCI46202.1"/>
    </source>
</evidence>
<feature type="non-terminal residue" evidence="1">
    <location>
        <position position="1"/>
    </location>
</feature>
<proteinExistence type="predicted"/>
<dbReference type="EMBL" id="LXQA010354037">
    <property type="protein sequence ID" value="MCI46202.1"/>
    <property type="molecule type" value="Genomic_DNA"/>
</dbReference>
<protein>
    <submittedName>
        <fullName evidence="1">Uncharacterized protein</fullName>
    </submittedName>
</protein>
<comment type="caution">
    <text evidence="1">The sequence shown here is derived from an EMBL/GenBank/DDBJ whole genome shotgun (WGS) entry which is preliminary data.</text>
</comment>
<accession>A0A392SCN3</accession>
<sequence length="60" mass="6452">TFGVHLGASVKRFPGLPQLSKHFKMVETSHENGGGMTLQAAISALRSLQAKVDTMELTRA</sequence>
<dbReference type="Proteomes" id="UP000265520">
    <property type="component" value="Unassembled WGS sequence"/>
</dbReference>
<evidence type="ECO:0000313" key="2">
    <source>
        <dbReference type="Proteomes" id="UP000265520"/>
    </source>
</evidence>